<keyword evidence="1" id="KW-1133">Transmembrane helix</keyword>
<keyword evidence="1" id="KW-0472">Membrane</keyword>
<keyword evidence="1" id="KW-0812">Transmembrane</keyword>
<dbReference type="AlphaFoldDB" id="A0A1H0B8K1"/>
<keyword evidence="3" id="KW-1185">Reference proteome</keyword>
<name>A0A1H0B8K1_9RHOB</name>
<proteinExistence type="predicted"/>
<dbReference type="OrthoDB" id="9986281at2"/>
<protein>
    <submittedName>
        <fullName evidence="2">Uncharacterized protein</fullName>
    </submittedName>
</protein>
<feature type="transmembrane region" description="Helical" evidence="1">
    <location>
        <begin position="31"/>
        <end position="53"/>
    </location>
</feature>
<accession>A0A1H0B8K1</accession>
<dbReference type="RefSeq" id="WP_149786393.1">
    <property type="nucleotide sequence ID" value="NZ_FNIO01000001.1"/>
</dbReference>
<reference evidence="2 3" key="1">
    <citation type="submission" date="2016-11" db="EMBL/GenBank/DDBJ databases">
        <authorList>
            <person name="Varghese N."/>
            <person name="Submissions S."/>
        </authorList>
    </citation>
    <scope>NUCLEOTIDE SEQUENCE [LARGE SCALE GENOMIC DNA]</scope>
    <source>
        <strain evidence="2 3">DSM 29620</strain>
    </source>
</reference>
<organism evidence="2 3">
    <name type="scientific">Lutimaribacter pacificus</name>
    <dbReference type="NCBI Taxonomy" id="391948"/>
    <lineage>
        <taxon>Bacteria</taxon>
        <taxon>Pseudomonadati</taxon>
        <taxon>Pseudomonadota</taxon>
        <taxon>Alphaproteobacteria</taxon>
        <taxon>Rhodobacterales</taxon>
        <taxon>Roseobacteraceae</taxon>
        <taxon>Lutimaribacter</taxon>
    </lineage>
</organism>
<evidence type="ECO:0000256" key="1">
    <source>
        <dbReference type="SAM" id="Phobius"/>
    </source>
</evidence>
<gene>
    <name evidence="2" type="ORF">SAMN05444142_101736</name>
</gene>
<evidence type="ECO:0000313" key="2">
    <source>
        <dbReference type="EMBL" id="SHJ59098.1"/>
    </source>
</evidence>
<dbReference type="Proteomes" id="UP000324252">
    <property type="component" value="Unassembled WGS sequence"/>
</dbReference>
<evidence type="ECO:0000313" key="3">
    <source>
        <dbReference type="Proteomes" id="UP000324252"/>
    </source>
</evidence>
<dbReference type="EMBL" id="FQZZ01000001">
    <property type="protein sequence ID" value="SHJ59098.1"/>
    <property type="molecule type" value="Genomic_DNA"/>
</dbReference>
<sequence>MSILVMTITGGDGLSWLCARAGIGCPPLRDAMLPLLGSVLLLLLVAAAIRAWCRSHARHGASGLWLRIHRAAERRGTADPACRRSHVEQVAQGVAACHTVFGETGLPRVVEAGDTAPLMQIAAVASVIGLPMVADLANRALGLIERRQAGRPVTPAVRLLEAEFAQMGGLACFADAANAHIRAELARGAGRQGDALTQT</sequence>